<dbReference type="Pfam" id="PF13378">
    <property type="entry name" value="MR_MLE_C"/>
    <property type="match status" value="1"/>
</dbReference>
<dbReference type="GO" id="GO:0046872">
    <property type="term" value="F:metal ion binding"/>
    <property type="evidence" value="ECO:0007669"/>
    <property type="project" value="UniProtKB-KW"/>
</dbReference>
<dbReference type="GO" id="GO:0009234">
    <property type="term" value="P:menaquinone biosynthetic process"/>
    <property type="evidence" value="ECO:0007669"/>
    <property type="project" value="UniProtKB-KW"/>
</dbReference>
<dbReference type="SUPFAM" id="SSF51604">
    <property type="entry name" value="Enolase C-terminal domain-like"/>
    <property type="match status" value="1"/>
</dbReference>
<dbReference type="SMART" id="SM00922">
    <property type="entry name" value="MR_MLE"/>
    <property type="match status" value="1"/>
</dbReference>
<dbReference type="AlphaFoldDB" id="A0A7I7QV68"/>
<accession>A0A7I7QV68</accession>
<feature type="domain" description="Mandelate racemase/muconate lactonizing enzyme C-terminal" evidence="3">
    <location>
        <begin position="82"/>
        <end position="180"/>
    </location>
</feature>
<sequence length="318" mass="32565">MRTLIDFDAAPVFAIPVRHGAGGLTVREGVLLEGPQGWGEFAPWPGSTPGDLTRWLTAATEPGTVGWPEPLRGDVPVAATIPAVDPVLAARLAADSGCTVAEVAVGAGSIDDDVARVVAVRDALGPGGAVRCDGGGRWDVETAVRAIGALVAAVGELQYVQRPCRDLTAVADVRRRVDVRLAVPVAADGADRTALAEAADVAVLAAAPLGGVRRALRVAETIGLQCVVASSYGTTIGLSASLALAGSLPVLPYACALGTRLLLDGDVVGDARSLIPRDGRLPVAPMPPGPDPALVARYAATDPATVERWRRLVRSVLD</sequence>
<evidence type="ECO:0000313" key="5">
    <source>
        <dbReference type="Proteomes" id="UP000467193"/>
    </source>
</evidence>
<keyword evidence="5" id="KW-1185">Reference proteome</keyword>
<evidence type="ECO:0000313" key="4">
    <source>
        <dbReference type="EMBL" id="BBY30233.1"/>
    </source>
</evidence>
<dbReference type="Gene3D" id="3.20.20.120">
    <property type="entry name" value="Enolase-like C-terminal domain"/>
    <property type="match status" value="1"/>
</dbReference>
<dbReference type="PANTHER" id="PTHR48073">
    <property type="entry name" value="O-SUCCINYLBENZOATE SYNTHASE-RELATED"/>
    <property type="match status" value="1"/>
</dbReference>
<dbReference type="Proteomes" id="UP000467193">
    <property type="component" value="Chromosome"/>
</dbReference>
<dbReference type="RefSeq" id="WP_163799575.1">
    <property type="nucleotide sequence ID" value="NZ_AP022588.1"/>
</dbReference>
<evidence type="ECO:0000256" key="1">
    <source>
        <dbReference type="ARBA" id="ARBA00022428"/>
    </source>
</evidence>
<dbReference type="Pfam" id="PF18374">
    <property type="entry name" value="Enolase_like_N"/>
    <property type="match status" value="1"/>
</dbReference>
<dbReference type="InterPro" id="IPR029065">
    <property type="entry name" value="Enolase_C-like"/>
</dbReference>
<keyword evidence="1" id="KW-0474">Menaquinone biosynthesis</keyword>
<evidence type="ECO:0000256" key="2">
    <source>
        <dbReference type="ARBA" id="ARBA00022723"/>
    </source>
</evidence>
<protein>
    <submittedName>
        <fullName evidence="4">O-succinylbenzoate synthase</fullName>
    </submittedName>
</protein>
<gene>
    <name evidence="4" type="primary">menC_2</name>
    <name evidence="4" type="ORF">MSEDJ_43290</name>
</gene>
<dbReference type="EMBL" id="AP022588">
    <property type="protein sequence ID" value="BBY30233.1"/>
    <property type="molecule type" value="Genomic_DNA"/>
</dbReference>
<dbReference type="KEGG" id="msei:MSEDJ_43290"/>
<proteinExistence type="predicted"/>
<reference evidence="4 5" key="1">
    <citation type="journal article" date="2019" name="Emerg. Microbes Infect.">
        <title>Comprehensive subspecies identification of 175 nontuberculous mycobacteria species based on 7547 genomic profiles.</title>
        <authorList>
            <person name="Matsumoto Y."/>
            <person name="Kinjo T."/>
            <person name="Motooka D."/>
            <person name="Nabeya D."/>
            <person name="Jung N."/>
            <person name="Uechi K."/>
            <person name="Horii T."/>
            <person name="Iida T."/>
            <person name="Fujita J."/>
            <person name="Nakamura S."/>
        </authorList>
    </citation>
    <scope>NUCLEOTIDE SEQUENCE [LARGE SCALE GENOMIC DNA]</scope>
    <source>
        <strain evidence="4 5">JCM 17899</strain>
    </source>
</reference>
<dbReference type="InterPro" id="IPR036849">
    <property type="entry name" value="Enolase-like_C_sf"/>
</dbReference>
<organism evidence="4 5">
    <name type="scientific">Mycolicibacterium sediminis</name>
    <dbReference type="NCBI Taxonomy" id="1286180"/>
    <lineage>
        <taxon>Bacteria</taxon>
        <taxon>Bacillati</taxon>
        <taxon>Actinomycetota</taxon>
        <taxon>Actinomycetes</taxon>
        <taxon>Mycobacteriales</taxon>
        <taxon>Mycobacteriaceae</taxon>
        <taxon>Mycolicibacterium</taxon>
    </lineage>
</organism>
<evidence type="ECO:0000259" key="3">
    <source>
        <dbReference type="SMART" id="SM00922"/>
    </source>
</evidence>
<dbReference type="InterPro" id="IPR013342">
    <property type="entry name" value="Mandelate_racemase_C"/>
</dbReference>
<name>A0A7I7QV68_9MYCO</name>
<dbReference type="PANTHER" id="PTHR48073:SF2">
    <property type="entry name" value="O-SUCCINYLBENZOATE SYNTHASE"/>
    <property type="match status" value="1"/>
</dbReference>
<keyword evidence="2" id="KW-0479">Metal-binding</keyword>